<sequence>MCPTSITQWQDFLARFDPAGSRNPATEAEIRAAEERLGTALPPGLRDFLAASNGWDHVAVCSTTELRWTDDPAHDLVDAWSSFEEVIELIGRCLVVIDTGEGHLGLVDATRTSGDGEWVAYAWAAGDGIDPRPFPDFTALLTELAEEELTTR</sequence>
<dbReference type="EMBL" id="JAHBAY010000015">
    <property type="protein sequence ID" value="MBT0773142.1"/>
    <property type="molecule type" value="Genomic_DNA"/>
</dbReference>
<protein>
    <submittedName>
        <fullName evidence="2">SMI1/KNR4 family protein</fullName>
    </submittedName>
</protein>
<dbReference type="InterPro" id="IPR037883">
    <property type="entry name" value="Knr4/Smi1-like_sf"/>
</dbReference>
<dbReference type="Gene3D" id="3.40.1580.10">
    <property type="entry name" value="SMI1/KNR4-like"/>
    <property type="match status" value="1"/>
</dbReference>
<name>A0ABS5TPY9_9ACTN</name>
<proteinExistence type="predicted"/>
<gene>
    <name evidence="2" type="ORF">KIH74_29630</name>
</gene>
<feature type="domain" description="Knr4/Smi1-like" evidence="1">
    <location>
        <begin position="24"/>
        <end position="143"/>
    </location>
</feature>
<dbReference type="InterPro" id="IPR018958">
    <property type="entry name" value="Knr4/Smi1-like_dom"/>
</dbReference>
<dbReference type="SMART" id="SM00860">
    <property type="entry name" value="SMI1_KNR4"/>
    <property type="match status" value="1"/>
</dbReference>
<dbReference type="Proteomes" id="UP001197247">
    <property type="component" value="Unassembled WGS sequence"/>
</dbReference>
<dbReference type="SUPFAM" id="SSF160631">
    <property type="entry name" value="SMI1/KNR4-like"/>
    <property type="match status" value="1"/>
</dbReference>
<dbReference type="Pfam" id="PF09346">
    <property type="entry name" value="SMI1_KNR4"/>
    <property type="match status" value="1"/>
</dbReference>
<comment type="caution">
    <text evidence="2">The sequence shown here is derived from an EMBL/GenBank/DDBJ whole genome shotgun (WGS) entry which is preliminary data.</text>
</comment>
<dbReference type="RefSeq" id="WP_214159670.1">
    <property type="nucleotide sequence ID" value="NZ_JAHBAY010000015.1"/>
</dbReference>
<accession>A0ABS5TPY9</accession>
<organism evidence="2 3">
    <name type="scientific">Kineosporia corallincola</name>
    <dbReference type="NCBI Taxonomy" id="2835133"/>
    <lineage>
        <taxon>Bacteria</taxon>
        <taxon>Bacillati</taxon>
        <taxon>Actinomycetota</taxon>
        <taxon>Actinomycetes</taxon>
        <taxon>Kineosporiales</taxon>
        <taxon>Kineosporiaceae</taxon>
        <taxon>Kineosporia</taxon>
    </lineage>
</organism>
<keyword evidence="3" id="KW-1185">Reference proteome</keyword>
<evidence type="ECO:0000313" key="3">
    <source>
        <dbReference type="Proteomes" id="UP001197247"/>
    </source>
</evidence>
<reference evidence="2 3" key="1">
    <citation type="submission" date="2021-05" db="EMBL/GenBank/DDBJ databases">
        <title>Kineosporia and Streptomyces sp. nov. two new marine actinobacteria isolated from Coral.</title>
        <authorList>
            <person name="Buangrab K."/>
            <person name="Sutthacheep M."/>
            <person name="Yeemin T."/>
            <person name="Harunari E."/>
            <person name="Igarashi Y."/>
            <person name="Kanchanasin P."/>
            <person name="Tanasupawat S."/>
            <person name="Phongsopitanun W."/>
        </authorList>
    </citation>
    <scope>NUCLEOTIDE SEQUENCE [LARGE SCALE GENOMIC DNA]</scope>
    <source>
        <strain evidence="2 3">J2-2</strain>
    </source>
</reference>
<evidence type="ECO:0000313" key="2">
    <source>
        <dbReference type="EMBL" id="MBT0773142.1"/>
    </source>
</evidence>
<evidence type="ECO:0000259" key="1">
    <source>
        <dbReference type="SMART" id="SM00860"/>
    </source>
</evidence>